<keyword evidence="4 6" id="KW-0732">Signal</keyword>
<name>L0GZH5_9GAMM</name>
<keyword evidence="8" id="KW-1185">Reference proteome</keyword>
<dbReference type="eggNOG" id="COG1706">
    <property type="taxonomic scope" value="Bacteria"/>
</dbReference>
<gene>
    <name evidence="6" type="primary">flgI</name>
    <name evidence="7" type="ORF">Thimo_3495</name>
</gene>
<organism evidence="7 8">
    <name type="scientific">Thioflavicoccus mobilis 8321</name>
    <dbReference type="NCBI Taxonomy" id="765912"/>
    <lineage>
        <taxon>Bacteria</taxon>
        <taxon>Pseudomonadati</taxon>
        <taxon>Pseudomonadota</taxon>
        <taxon>Gammaproteobacteria</taxon>
        <taxon>Chromatiales</taxon>
        <taxon>Chromatiaceae</taxon>
        <taxon>Thioflavicoccus</taxon>
    </lineage>
</organism>
<dbReference type="PRINTS" id="PR01010">
    <property type="entry name" value="FLGPRINGFLGI"/>
</dbReference>
<protein>
    <recommendedName>
        <fullName evidence="6">Flagellar P-ring protein</fullName>
    </recommendedName>
    <alternativeName>
        <fullName evidence="6">Basal body P-ring protein</fullName>
    </alternativeName>
</protein>
<comment type="subcellular location">
    <subcellularLocation>
        <location evidence="2 6">Bacterial flagellum basal body</location>
    </subcellularLocation>
</comment>
<dbReference type="PANTHER" id="PTHR30381">
    <property type="entry name" value="FLAGELLAR P-RING PERIPLASMIC PROTEIN FLGI"/>
    <property type="match status" value="1"/>
</dbReference>
<evidence type="ECO:0000313" key="7">
    <source>
        <dbReference type="EMBL" id="AGA92158.1"/>
    </source>
</evidence>
<dbReference type="GO" id="GO:0005198">
    <property type="term" value="F:structural molecule activity"/>
    <property type="evidence" value="ECO:0007669"/>
    <property type="project" value="InterPro"/>
</dbReference>
<evidence type="ECO:0000256" key="4">
    <source>
        <dbReference type="ARBA" id="ARBA00022729"/>
    </source>
</evidence>
<reference evidence="7 8" key="1">
    <citation type="submission" date="2011-09" db="EMBL/GenBank/DDBJ databases">
        <title>Complete sequence of chromosome of Thioflavicoccus mobilis 8321.</title>
        <authorList>
            <consortium name="US DOE Joint Genome Institute"/>
            <person name="Lucas S."/>
            <person name="Han J."/>
            <person name="Lapidus A."/>
            <person name="Cheng J.-F."/>
            <person name="Goodwin L."/>
            <person name="Pitluck S."/>
            <person name="Peters L."/>
            <person name="Ovchinnikova G."/>
            <person name="Lu M."/>
            <person name="Detter J.C."/>
            <person name="Han C."/>
            <person name="Tapia R."/>
            <person name="Land M."/>
            <person name="Hauser L."/>
            <person name="Kyrpides N."/>
            <person name="Ivanova N."/>
            <person name="Pagani I."/>
            <person name="Vogl K."/>
            <person name="Liu Z."/>
            <person name="Imhoff J."/>
            <person name="Thiel V."/>
            <person name="Frigaard N.-U."/>
            <person name="Bryant D."/>
            <person name="Woyke T."/>
        </authorList>
    </citation>
    <scope>NUCLEOTIDE SEQUENCE [LARGE SCALE GENOMIC DNA]</scope>
    <source>
        <strain evidence="7 8">8321</strain>
    </source>
</reference>
<dbReference type="GO" id="GO:0030288">
    <property type="term" value="C:outer membrane-bounded periplasmic space"/>
    <property type="evidence" value="ECO:0007669"/>
    <property type="project" value="InterPro"/>
</dbReference>
<keyword evidence="7" id="KW-0282">Flagellum</keyword>
<dbReference type="HAMAP" id="MF_00416">
    <property type="entry name" value="FlgI"/>
    <property type="match status" value="1"/>
</dbReference>
<dbReference type="Pfam" id="PF02119">
    <property type="entry name" value="FlgI"/>
    <property type="match status" value="1"/>
</dbReference>
<dbReference type="EMBL" id="CP003051">
    <property type="protein sequence ID" value="AGA92158.1"/>
    <property type="molecule type" value="Genomic_DNA"/>
</dbReference>
<dbReference type="RefSeq" id="WP_015282285.1">
    <property type="nucleotide sequence ID" value="NC_019940.1"/>
</dbReference>
<feature type="chain" id="PRO_5009016621" description="Flagellar P-ring protein" evidence="6">
    <location>
        <begin position="31"/>
        <end position="393"/>
    </location>
</feature>
<dbReference type="HOGENOM" id="CLU_045235_1_0_6"/>
<evidence type="ECO:0000256" key="1">
    <source>
        <dbReference type="ARBA" id="ARBA00002591"/>
    </source>
</evidence>
<dbReference type="InterPro" id="IPR001782">
    <property type="entry name" value="Flag_FlgI"/>
</dbReference>
<accession>L0GZH5</accession>
<dbReference type="GO" id="GO:0071973">
    <property type="term" value="P:bacterial-type flagellum-dependent cell motility"/>
    <property type="evidence" value="ECO:0007669"/>
    <property type="project" value="InterPro"/>
</dbReference>
<dbReference type="PATRIC" id="fig|765912.4.peg.3427"/>
<dbReference type="KEGG" id="tmb:Thimo_3495"/>
<feature type="signal peptide" evidence="6">
    <location>
        <begin position="1"/>
        <end position="30"/>
    </location>
</feature>
<keyword evidence="5 6" id="KW-0975">Bacterial flagellum</keyword>
<dbReference type="AlphaFoldDB" id="L0GZH5"/>
<evidence type="ECO:0000313" key="8">
    <source>
        <dbReference type="Proteomes" id="UP000010816"/>
    </source>
</evidence>
<evidence type="ECO:0000256" key="6">
    <source>
        <dbReference type="HAMAP-Rule" id="MF_00416"/>
    </source>
</evidence>
<evidence type="ECO:0000256" key="2">
    <source>
        <dbReference type="ARBA" id="ARBA00004117"/>
    </source>
</evidence>
<evidence type="ECO:0000256" key="5">
    <source>
        <dbReference type="ARBA" id="ARBA00023143"/>
    </source>
</evidence>
<keyword evidence="7" id="KW-0966">Cell projection</keyword>
<dbReference type="PANTHER" id="PTHR30381:SF0">
    <property type="entry name" value="FLAGELLAR P-RING PROTEIN"/>
    <property type="match status" value="1"/>
</dbReference>
<evidence type="ECO:0000256" key="3">
    <source>
        <dbReference type="ARBA" id="ARBA00008994"/>
    </source>
</evidence>
<comment type="function">
    <text evidence="1 6">Assembles around the rod to form the L-ring and probably protects the motor/basal body from shearing forces during rotation.</text>
</comment>
<dbReference type="STRING" id="765912.Thimo_3495"/>
<sequence length="393" mass="40659" precursor="true">MRMPFPAHSAGHWVRWFLIGCLLSPLVAVAGAYGDSDPAGDPVANGWGTRIKDIASVAGVRSNQLVGYGLVVGLNGTGDKTNTTQFTAQSVQNMLRQLGVAIPADARIRPENVAAVLVTATLPPFAKQGQTIDVTVSSIGNAESVRGGVLLMTPLKAGDGQIYALAQGNLVVGGFGARGADGSKITVNHPSAGRIPNGATVERAVAGPFADGGDLVLQFQDPDFTTAQRVADAINQRLGPGQAEPLDAASVRVLAPDDVGERVGFVALIENLRVEPADAPARVIINSRTGTVVIGQHVVVLPAAVSHGNLIVTISENPVVSQPAPFSDGVTVMGSDSQIEIQQEDRMFLLKPGISLEEIVQAVNRVGAAPGDLVAILEALRKAGALRASLEVI</sequence>
<comment type="similarity">
    <text evidence="3 6">Belongs to the FlgI family.</text>
</comment>
<dbReference type="GO" id="GO:0009428">
    <property type="term" value="C:bacterial-type flagellum basal body, distal rod, P ring"/>
    <property type="evidence" value="ECO:0007669"/>
    <property type="project" value="InterPro"/>
</dbReference>
<dbReference type="Proteomes" id="UP000010816">
    <property type="component" value="Chromosome"/>
</dbReference>
<comment type="subunit">
    <text evidence="6">The basal body constitutes a major portion of the flagellar organelle and consists of four rings (L,P,S, and M) mounted on a central rod.</text>
</comment>
<proteinExistence type="inferred from homology"/>
<dbReference type="NCBIfam" id="NF003676">
    <property type="entry name" value="PRK05303.1"/>
    <property type="match status" value="1"/>
</dbReference>
<keyword evidence="7" id="KW-0969">Cilium</keyword>